<dbReference type="EMBL" id="CP015405">
    <property type="protein sequence ID" value="ANU75009.1"/>
    <property type="molecule type" value="Genomic_DNA"/>
</dbReference>
<dbReference type="SUPFAM" id="SSF55729">
    <property type="entry name" value="Acyl-CoA N-acyltransferases (Nat)"/>
    <property type="match status" value="1"/>
</dbReference>
<dbReference type="AlphaFoldDB" id="A0A1C7I8Z3"/>
<name>A0A1C7I8Z3_9FIRM</name>
<dbReference type="KEGG" id="byl:A4V09_04065"/>
<dbReference type="InterPro" id="IPR000182">
    <property type="entry name" value="GNAT_dom"/>
</dbReference>
<keyword evidence="3" id="KW-1185">Reference proteome</keyword>
<dbReference type="InterPro" id="IPR016181">
    <property type="entry name" value="Acyl_CoA_acyltransferase"/>
</dbReference>
<feature type="domain" description="N-acetyltransferase" evidence="1">
    <location>
        <begin position="8"/>
        <end position="158"/>
    </location>
</feature>
<evidence type="ECO:0000259" key="1">
    <source>
        <dbReference type="PROSITE" id="PS51186"/>
    </source>
</evidence>
<dbReference type="OrthoDB" id="164032at2"/>
<protein>
    <submittedName>
        <fullName evidence="2">N-acetyltransferase</fullName>
    </submittedName>
</protein>
<evidence type="ECO:0000313" key="2">
    <source>
        <dbReference type="EMBL" id="ANU75009.1"/>
    </source>
</evidence>
<sequence length="162" mass="18843">MAAAKRVIDFVPAKPEDTRGLRLLAWKSEAHWGYKKEFMEVFDHKFNITEQFILENPVYVCREGGSPAAFWGLRRNADQWELEYFYVAEQELGRGYGKQMWNHMTGWCKAQGILTIHFVTSHQATGFYEKMGAVQNGESKSIVDNRLVPHFVYDINSSQIFR</sequence>
<proteinExistence type="predicted"/>
<dbReference type="Proteomes" id="UP000092574">
    <property type="component" value="Chromosome"/>
</dbReference>
<dbReference type="STRING" id="1796616.A4V09_04065"/>
<organism evidence="2 3">
    <name type="scientific">Blautia pseudococcoides</name>
    <dbReference type="NCBI Taxonomy" id="1796616"/>
    <lineage>
        <taxon>Bacteria</taxon>
        <taxon>Bacillati</taxon>
        <taxon>Bacillota</taxon>
        <taxon>Clostridia</taxon>
        <taxon>Lachnospirales</taxon>
        <taxon>Lachnospiraceae</taxon>
        <taxon>Blautia</taxon>
    </lineage>
</organism>
<accession>A0A1C7I8Z3</accession>
<dbReference type="GO" id="GO:0016747">
    <property type="term" value="F:acyltransferase activity, transferring groups other than amino-acyl groups"/>
    <property type="evidence" value="ECO:0007669"/>
    <property type="project" value="InterPro"/>
</dbReference>
<gene>
    <name evidence="2" type="ORF">A4V09_04065</name>
</gene>
<dbReference type="CDD" id="cd04301">
    <property type="entry name" value="NAT_SF"/>
    <property type="match status" value="1"/>
</dbReference>
<dbReference type="Pfam" id="PF00583">
    <property type="entry name" value="Acetyltransf_1"/>
    <property type="match status" value="1"/>
</dbReference>
<dbReference type="PROSITE" id="PS51186">
    <property type="entry name" value="GNAT"/>
    <property type="match status" value="1"/>
</dbReference>
<dbReference type="Gene3D" id="3.40.630.30">
    <property type="match status" value="1"/>
</dbReference>
<evidence type="ECO:0000313" key="3">
    <source>
        <dbReference type="Proteomes" id="UP000092574"/>
    </source>
</evidence>
<dbReference type="RefSeq" id="WP_065541227.1">
    <property type="nucleotide sequence ID" value="NZ_CP015405.2"/>
</dbReference>
<reference evidence="2" key="1">
    <citation type="submission" date="2017-04" db="EMBL/GenBank/DDBJ databases">
        <title>Complete Genome Sequences of Twelve Strains of a Stable Defined Moderately Diverse Mouse Microbiota 2 (sDMDMm2).</title>
        <authorList>
            <person name="Uchimura Y."/>
            <person name="Wyss M."/>
            <person name="Brugiroux S."/>
            <person name="Limenitakis J.P."/>
            <person name="Stecher B."/>
            <person name="McCoy K.D."/>
            <person name="Macpherson A.J."/>
        </authorList>
    </citation>
    <scope>NUCLEOTIDE SEQUENCE</scope>
    <source>
        <strain evidence="2">YL58</strain>
    </source>
</reference>